<accession>A0A8H4IM45</accession>
<protein>
    <submittedName>
        <fullName evidence="3">Uncharacterized protein</fullName>
    </submittedName>
</protein>
<keyword evidence="4" id="KW-1185">Reference proteome</keyword>
<feature type="region of interest" description="Disordered" evidence="2">
    <location>
        <begin position="368"/>
        <end position="408"/>
    </location>
</feature>
<organism evidence="3 4">
    <name type="scientific">Botryosphaeria dothidea</name>
    <dbReference type="NCBI Taxonomy" id="55169"/>
    <lineage>
        <taxon>Eukaryota</taxon>
        <taxon>Fungi</taxon>
        <taxon>Dikarya</taxon>
        <taxon>Ascomycota</taxon>
        <taxon>Pezizomycotina</taxon>
        <taxon>Dothideomycetes</taxon>
        <taxon>Dothideomycetes incertae sedis</taxon>
        <taxon>Botryosphaeriales</taxon>
        <taxon>Botryosphaeriaceae</taxon>
        <taxon>Botryosphaeria</taxon>
    </lineage>
</organism>
<dbReference type="EMBL" id="WWBZ02000062">
    <property type="protein sequence ID" value="KAF4302794.1"/>
    <property type="molecule type" value="Genomic_DNA"/>
</dbReference>
<comment type="caution">
    <text evidence="3">The sequence shown here is derived from an EMBL/GenBank/DDBJ whole genome shotgun (WGS) entry which is preliminary data.</text>
</comment>
<reference evidence="3" key="1">
    <citation type="submission" date="2020-04" db="EMBL/GenBank/DDBJ databases">
        <title>Genome Assembly and Annotation of Botryosphaeria dothidea sdau 11-99, a Latent Pathogen of Apple Fruit Ring Rot in China.</title>
        <authorList>
            <person name="Yu C."/>
            <person name="Diao Y."/>
            <person name="Lu Q."/>
            <person name="Zhao J."/>
            <person name="Cui S."/>
            <person name="Peng C."/>
            <person name="He B."/>
            <person name="Liu H."/>
        </authorList>
    </citation>
    <scope>NUCLEOTIDE SEQUENCE [LARGE SCALE GENOMIC DNA]</scope>
    <source>
        <strain evidence="3">Sdau11-99</strain>
    </source>
</reference>
<dbReference type="AlphaFoldDB" id="A0A8H4IM45"/>
<feature type="compositionally biased region" description="Low complexity" evidence="2">
    <location>
        <begin position="384"/>
        <end position="393"/>
    </location>
</feature>
<dbReference type="Proteomes" id="UP000572817">
    <property type="component" value="Unassembled WGS sequence"/>
</dbReference>
<sequence length="431" mass="48310">MAQRAADAFEKSNQSQARRLREMQQEQAFLQNLSSNFQVENAQLKEQVDDLKMQIGGYSVPSQSAAVQVKALFEQSGTDINAGLALYQLPPICDACAGPLKRWVHTFNDALDQVKALLVKNHHLMADKEKANAEIQRFRATDLEQRDWINELERQVDELDWDLVMANSEVVKLTHRKHLAAENPSLRNQIARLKSELEGTWVELSRDGTAGFMVARLHRENDDLRAELHTANETAAQLRPLVDWHVRECMPKQDVHDDVVAAHFEVMDALNDRLADRSRECNASVCRRSARNHGYELSDAEMEAITCDHNPEDLESWEDPEAEADDSLLNVADASVILGREPTAMECMASKTWDRVGSETRQFVNSVEVEETTQPAPYFEKSDSSSSSSSSSSTAVNSEGNHMGGFSVAGSKDMETILAEMKADLRSRSLH</sequence>
<feature type="coiled-coil region" evidence="1">
    <location>
        <begin position="149"/>
        <end position="234"/>
    </location>
</feature>
<gene>
    <name evidence="3" type="ORF">GTA08_BOTSDO08977</name>
</gene>
<evidence type="ECO:0000256" key="2">
    <source>
        <dbReference type="SAM" id="MobiDB-lite"/>
    </source>
</evidence>
<name>A0A8H4IM45_9PEZI</name>
<evidence type="ECO:0000256" key="1">
    <source>
        <dbReference type="SAM" id="Coils"/>
    </source>
</evidence>
<proteinExistence type="predicted"/>
<evidence type="ECO:0000313" key="4">
    <source>
        <dbReference type="Proteomes" id="UP000572817"/>
    </source>
</evidence>
<evidence type="ECO:0000313" key="3">
    <source>
        <dbReference type="EMBL" id="KAF4302794.1"/>
    </source>
</evidence>
<feature type="coiled-coil region" evidence="1">
    <location>
        <begin position="6"/>
        <end position="54"/>
    </location>
</feature>
<keyword evidence="1" id="KW-0175">Coiled coil</keyword>